<name>A0A0G4E9M1_VITBC</name>
<reference evidence="2 3" key="1">
    <citation type="submission" date="2014-11" db="EMBL/GenBank/DDBJ databases">
        <authorList>
            <person name="Zhu J."/>
            <person name="Qi W."/>
            <person name="Song R."/>
        </authorList>
    </citation>
    <scope>NUCLEOTIDE SEQUENCE [LARGE SCALE GENOMIC DNA]</scope>
</reference>
<feature type="chain" id="PRO_5005187325" evidence="1">
    <location>
        <begin position="22"/>
        <end position="150"/>
    </location>
</feature>
<dbReference type="VEuPathDB" id="CryptoDB:Vbra_20073"/>
<dbReference type="Proteomes" id="UP000041254">
    <property type="component" value="Unassembled WGS sequence"/>
</dbReference>
<dbReference type="AlphaFoldDB" id="A0A0G4E9M1"/>
<proteinExistence type="predicted"/>
<organism evidence="2 3">
    <name type="scientific">Vitrella brassicaformis (strain CCMP3155)</name>
    <dbReference type="NCBI Taxonomy" id="1169540"/>
    <lineage>
        <taxon>Eukaryota</taxon>
        <taxon>Sar</taxon>
        <taxon>Alveolata</taxon>
        <taxon>Colpodellida</taxon>
        <taxon>Vitrellaceae</taxon>
        <taxon>Vitrella</taxon>
    </lineage>
</organism>
<gene>
    <name evidence="2" type="ORF">Vbra_20073</name>
</gene>
<sequence length="150" mass="16526">MKMQVLLGAVVILSFAWFSECVNGRSGRLRHSLAQPKIPSPHFMTQIFTLKDCGYGGDVLRLTADDMHEVKEGDAIKPVYNQEAPYAHNIHSVELCGFGKVELFEFADGVTLTEGVSRCRGSAYECQCFPVDANKGVLSLSRVPNACQQE</sequence>
<dbReference type="EMBL" id="CDMY01000047">
    <property type="protein sequence ID" value="CEL92118.1"/>
    <property type="molecule type" value="Genomic_DNA"/>
</dbReference>
<evidence type="ECO:0000313" key="3">
    <source>
        <dbReference type="Proteomes" id="UP000041254"/>
    </source>
</evidence>
<keyword evidence="1" id="KW-0732">Signal</keyword>
<protein>
    <submittedName>
        <fullName evidence="2">Uncharacterized protein</fullName>
    </submittedName>
</protein>
<accession>A0A0G4E9M1</accession>
<dbReference type="InParanoid" id="A0A0G4E9M1"/>
<evidence type="ECO:0000256" key="1">
    <source>
        <dbReference type="SAM" id="SignalP"/>
    </source>
</evidence>
<feature type="signal peptide" evidence="1">
    <location>
        <begin position="1"/>
        <end position="21"/>
    </location>
</feature>
<evidence type="ECO:0000313" key="2">
    <source>
        <dbReference type="EMBL" id="CEL92118.1"/>
    </source>
</evidence>
<keyword evidence="3" id="KW-1185">Reference proteome</keyword>